<proteinExistence type="predicted"/>
<dbReference type="EMBL" id="CM042883">
    <property type="protein sequence ID" value="KAI4377615.1"/>
    <property type="molecule type" value="Genomic_DNA"/>
</dbReference>
<dbReference type="Proteomes" id="UP001057402">
    <property type="component" value="Chromosome 4"/>
</dbReference>
<evidence type="ECO:0000313" key="2">
    <source>
        <dbReference type="Proteomes" id="UP001057402"/>
    </source>
</evidence>
<sequence>MVETAPTDSNIEFKWGEKRSLGGRRRDVQFYNSFFYDGIWYSLYDSVYLYGEGENEPYVGKVIKIWENPDKSRKVKILWFFRPSELENYLGGMTILPNELFIAVGEGIGLANVNPLEAIAGKCNIVCISKDKRNPQPSNEDVEMADFVFSRAFDVGELKLKDTIDDKIAGLEAKYLFNSVKSDVDKVIPFDKKDGKDPASHSDGPIPLMPKSAHIVQEHVKVNEEPVDIMHENKGISAEVILDGKRNFGNEGSCDDRRPLKRAKFGKPKLSKDVDEVKTATSESLARDKSVQRKISNTKSQRLPCEPPFNNDEKTRHDLAKIPPRLEIDKSKWFKELPWEERLRTALEQGTLVLLQNLDPSYTSAEVEDIVRRGFDEGCSAKMIQQAASPVPHSGKAFVIFKRRETAEEVVRKLDTGCLLLPNGRPLISTFGNPCFGKKQLTFAGHLSINDPRLRLNHETREAVATSHCSQPNTLEYDLAMEWRLLQQRSKLAWKMLVKRQERELRQLRATLNPK</sequence>
<keyword evidence="2" id="KW-1185">Reference proteome</keyword>
<reference evidence="2" key="1">
    <citation type="journal article" date="2023" name="Front. Plant Sci.">
        <title>Chromosomal-level genome assembly of Melastoma candidum provides insights into trichome evolution.</title>
        <authorList>
            <person name="Zhong Y."/>
            <person name="Wu W."/>
            <person name="Sun C."/>
            <person name="Zou P."/>
            <person name="Liu Y."/>
            <person name="Dai S."/>
            <person name="Zhou R."/>
        </authorList>
    </citation>
    <scope>NUCLEOTIDE SEQUENCE [LARGE SCALE GENOMIC DNA]</scope>
</reference>
<evidence type="ECO:0000313" key="1">
    <source>
        <dbReference type="EMBL" id="KAI4377615.1"/>
    </source>
</evidence>
<comment type="caution">
    <text evidence="1">The sequence shown here is derived from an EMBL/GenBank/DDBJ whole genome shotgun (WGS) entry which is preliminary data.</text>
</comment>
<organism evidence="1 2">
    <name type="scientific">Melastoma candidum</name>
    <dbReference type="NCBI Taxonomy" id="119954"/>
    <lineage>
        <taxon>Eukaryota</taxon>
        <taxon>Viridiplantae</taxon>
        <taxon>Streptophyta</taxon>
        <taxon>Embryophyta</taxon>
        <taxon>Tracheophyta</taxon>
        <taxon>Spermatophyta</taxon>
        <taxon>Magnoliopsida</taxon>
        <taxon>eudicotyledons</taxon>
        <taxon>Gunneridae</taxon>
        <taxon>Pentapetalae</taxon>
        <taxon>rosids</taxon>
        <taxon>malvids</taxon>
        <taxon>Myrtales</taxon>
        <taxon>Melastomataceae</taxon>
        <taxon>Melastomatoideae</taxon>
        <taxon>Melastomateae</taxon>
        <taxon>Melastoma</taxon>
    </lineage>
</organism>
<name>A0ACB9RFY9_9MYRT</name>
<protein>
    <submittedName>
        <fullName evidence="1">Uncharacterized protein</fullName>
    </submittedName>
</protein>
<gene>
    <name evidence="1" type="ORF">MLD38_015213</name>
</gene>
<accession>A0ACB9RFY9</accession>